<dbReference type="STRING" id="5288.A0A5C5FV88"/>
<comment type="similarity">
    <text evidence="3">Belongs to the ARPC3 family.</text>
</comment>
<evidence type="ECO:0000256" key="7">
    <source>
        <dbReference type="ARBA" id="ARBA00023212"/>
    </source>
</evidence>
<dbReference type="AlphaFoldDB" id="A0A5C5FV88"/>
<comment type="subcellular location">
    <subcellularLocation>
        <location evidence="1">Cytoplasm</location>
        <location evidence="1">Cytoskeleton</location>
    </subcellularLocation>
</comment>
<dbReference type="GO" id="GO:0016671">
    <property type="term" value="F:oxidoreductase activity, acting on a sulfur group of donors, disulfide as acceptor"/>
    <property type="evidence" value="ECO:0007669"/>
    <property type="project" value="InterPro"/>
</dbReference>
<dbReference type="GO" id="GO:0005885">
    <property type="term" value="C:Arp2/3 protein complex"/>
    <property type="evidence" value="ECO:0007669"/>
    <property type="project" value="InterPro"/>
</dbReference>
<dbReference type="Pfam" id="PF03227">
    <property type="entry name" value="GILT"/>
    <property type="match status" value="1"/>
</dbReference>
<evidence type="ECO:0000256" key="4">
    <source>
        <dbReference type="ARBA" id="ARBA00022490"/>
    </source>
</evidence>
<sequence length="307" mass="34184">THTADTAQPDIIDESLALFRPNSLFRNFEIKGPADRVLIYLILFIGDCLGKIAQARTWTAQDALKHLTTHALAHFALPGEPGFPLNQVFQGPAAGDRVGADALRAYLVHARQETVLRLVEQHVYNKQDESTEGGARPSKWWMAFQVRLRADARRSRSENASAPYGATCMHGEQECRGNTSPVRPGIDTGTRHTQFVQCMNYGDTTKIGSEAAAKQCARVVGREWTEQIASCVEGKQGRSLLVESLRRAERLDVERSCTVLIEGEQVCVHDGSWKSCPGGHEVRDFAREVREAWDKVNRGESRLDDDE</sequence>
<dbReference type="InterPro" id="IPR036753">
    <property type="entry name" value="ARPC3_sf"/>
</dbReference>
<keyword evidence="7" id="KW-0206">Cytoskeleton</keyword>
<comment type="caution">
    <text evidence="8">The sequence shown here is derived from an EMBL/GenBank/DDBJ whole genome shotgun (WGS) entry which is preliminary data.</text>
</comment>
<keyword evidence="5" id="KW-0325">Glycoprotein</keyword>
<comment type="similarity">
    <text evidence="2">Belongs to the GILT family.</text>
</comment>
<dbReference type="InterPro" id="IPR004911">
    <property type="entry name" value="Interferon-induced_GILT"/>
</dbReference>
<accession>A0A5C5FV88</accession>
<dbReference type="InterPro" id="IPR007204">
    <property type="entry name" value="ARPC3"/>
</dbReference>
<organism evidence="8 9">
    <name type="scientific">Rhodotorula diobovata</name>
    <dbReference type="NCBI Taxonomy" id="5288"/>
    <lineage>
        <taxon>Eukaryota</taxon>
        <taxon>Fungi</taxon>
        <taxon>Dikarya</taxon>
        <taxon>Basidiomycota</taxon>
        <taxon>Pucciniomycotina</taxon>
        <taxon>Microbotryomycetes</taxon>
        <taxon>Sporidiobolales</taxon>
        <taxon>Sporidiobolaceae</taxon>
        <taxon>Rhodotorula</taxon>
    </lineage>
</organism>
<proteinExistence type="inferred from homology"/>
<keyword evidence="9" id="KW-1185">Reference proteome</keyword>
<protein>
    <submittedName>
        <fullName evidence="8">Actin-related protein ARPC3</fullName>
    </submittedName>
</protein>
<dbReference type="Pfam" id="PF04062">
    <property type="entry name" value="P21-Arc"/>
    <property type="match status" value="1"/>
</dbReference>
<evidence type="ECO:0000256" key="1">
    <source>
        <dbReference type="ARBA" id="ARBA00004245"/>
    </source>
</evidence>
<evidence type="ECO:0000256" key="6">
    <source>
        <dbReference type="ARBA" id="ARBA00023203"/>
    </source>
</evidence>
<feature type="non-terminal residue" evidence="8">
    <location>
        <position position="1"/>
    </location>
</feature>
<dbReference type="PANTHER" id="PTHR12391">
    <property type="entry name" value="ARP2/3 COMPLEX 21 KD SUBUNIT"/>
    <property type="match status" value="1"/>
</dbReference>
<gene>
    <name evidence="8" type="ORF">DMC30DRAFT_351986</name>
</gene>
<evidence type="ECO:0000256" key="2">
    <source>
        <dbReference type="ARBA" id="ARBA00005679"/>
    </source>
</evidence>
<name>A0A5C5FV88_9BASI</name>
<reference evidence="8 9" key="1">
    <citation type="submission" date="2019-03" db="EMBL/GenBank/DDBJ databases">
        <title>Rhodosporidium diobovatum UCD-FST 08-225 genome sequencing, assembly, and annotation.</title>
        <authorList>
            <person name="Fakankun I.U."/>
            <person name="Fristensky B."/>
            <person name="Levin D.B."/>
        </authorList>
    </citation>
    <scope>NUCLEOTIDE SEQUENCE [LARGE SCALE GENOMIC DNA]</scope>
    <source>
        <strain evidence="8 9">UCD-FST 08-225</strain>
    </source>
</reference>
<evidence type="ECO:0000313" key="9">
    <source>
        <dbReference type="Proteomes" id="UP000311382"/>
    </source>
</evidence>
<dbReference type="EMBL" id="SOZI01000061">
    <property type="protein sequence ID" value="TNY20640.1"/>
    <property type="molecule type" value="Genomic_DNA"/>
</dbReference>
<dbReference type="SUPFAM" id="SSF69060">
    <property type="entry name" value="Arp2/3 complex 21 kDa subunit ARPC3"/>
    <property type="match status" value="1"/>
</dbReference>
<dbReference type="OrthoDB" id="200404at2759"/>
<keyword evidence="4" id="KW-0963">Cytoplasm</keyword>
<evidence type="ECO:0000256" key="5">
    <source>
        <dbReference type="ARBA" id="ARBA00023180"/>
    </source>
</evidence>
<dbReference type="Proteomes" id="UP000311382">
    <property type="component" value="Unassembled WGS sequence"/>
</dbReference>
<dbReference type="GO" id="GO:0030833">
    <property type="term" value="P:regulation of actin filament polymerization"/>
    <property type="evidence" value="ECO:0007669"/>
    <property type="project" value="InterPro"/>
</dbReference>
<evidence type="ECO:0000256" key="3">
    <source>
        <dbReference type="ARBA" id="ARBA00010856"/>
    </source>
</evidence>
<dbReference type="GO" id="GO:0034314">
    <property type="term" value="P:Arp2/3 complex-mediated actin nucleation"/>
    <property type="evidence" value="ECO:0007669"/>
    <property type="project" value="InterPro"/>
</dbReference>
<dbReference type="Gene3D" id="1.10.1760.10">
    <property type="entry name" value="Actin-related protein 2/3 complex subunit 3"/>
    <property type="match status" value="1"/>
</dbReference>
<keyword evidence="6" id="KW-0009">Actin-binding</keyword>
<dbReference type="GO" id="GO:0003779">
    <property type="term" value="F:actin binding"/>
    <property type="evidence" value="ECO:0007669"/>
    <property type="project" value="UniProtKB-KW"/>
</dbReference>
<evidence type="ECO:0000313" key="8">
    <source>
        <dbReference type="EMBL" id="TNY20640.1"/>
    </source>
</evidence>